<name>A0AAP5BNW6_9BURK</name>
<gene>
    <name evidence="2" type="ORF">NIE36_39635</name>
    <name evidence="1" type="ORF">OSB80_39730</name>
</gene>
<keyword evidence="3" id="KW-1185">Reference proteome</keyword>
<dbReference type="EMBL" id="JAPKHW010000055">
    <property type="protein sequence ID" value="MCX4151426.1"/>
    <property type="molecule type" value="Genomic_DNA"/>
</dbReference>
<dbReference type="Proteomes" id="UP001242288">
    <property type="component" value="Unassembled WGS sequence"/>
</dbReference>
<accession>A0AAP5BNW6</accession>
<dbReference type="AlphaFoldDB" id="A0AAP5BNW6"/>
<reference evidence="2" key="1">
    <citation type="submission" date="2022-06" db="EMBL/GenBank/DDBJ databases">
        <title>PHB producers.</title>
        <authorList>
            <person name="Besaury L."/>
        </authorList>
    </citation>
    <scope>NUCLEOTIDE SEQUENCE</scope>
    <source>
        <strain evidence="2 3">SEWS6</strain>
    </source>
</reference>
<dbReference type="RefSeq" id="WP_266261672.1">
    <property type="nucleotide sequence ID" value="NZ_JAMXWF010000055.1"/>
</dbReference>
<dbReference type="EMBL" id="JAMXWF010000055">
    <property type="protein sequence ID" value="MDQ6413239.1"/>
    <property type="molecule type" value="Genomic_DNA"/>
</dbReference>
<comment type="caution">
    <text evidence="2">The sequence shown here is derived from an EMBL/GenBank/DDBJ whole genome shotgun (WGS) entry which is preliminary data.</text>
</comment>
<evidence type="ECO:0000313" key="4">
    <source>
        <dbReference type="Proteomes" id="UP001242288"/>
    </source>
</evidence>
<organism evidence="2 4">
    <name type="scientific">Paraburkholderia madseniana</name>
    <dbReference type="NCBI Taxonomy" id="2599607"/>
    <lineage>
        <taxon>Bacteria</taxon>
        <taxon>Pseudomonadati</taxon>
        <taxon>Pseudomonadota</taxon>
        <taxon>Betaproteobacteria</taxon>
        <taxon>Burkholderiales</taxon>
        <taxon>Burkholderiaceae</taxon>
        <taxon>Paraburkholderia</taxon>
    </lineage>
</organism>
<proteinExistence type="predicted"/>
<dbReference type="Proteomes" id="UP001209412">
    <property type="component" value="Unassembled WGS sequence"/>
</dbReference>
<evidence type="ECO:0000313" key="2">
    <source>
        <dbReference type="EMBL" id="MDQ6413239.1"/>
    </source>
</evidence>
<evidence type="ECO:0000313" key="1">
    <source>
        <dbReference type="EMBL" id="MCX4151426.1"/>
    </source>
</evidence>
<sequence>MIGQIAIGVLGAASIFLSQDRREHWRKWACICGLAGQPFWFWMAWEAQQYGVLALCFVYAWSWSRGIRLYWMGKPGSAARLAESTLQPEVEVQK</sequence>
<protein>
    <submittedName>
        <fullName evidence="2">Uncharacterized protein</fullName>
    </submittedName>
</protein>
<evidence type="ECO:0000313" key="3">
    <source>
        <dbReference type="Proteomes" id="UP001209412"/>
    </source>
</evidence>